<keyword evidence="8 10" id="KW-1133">Transmembrane helix</keyword>
<dbReference type="InterPro" id="IPR023299">
    <property type="entry name" value="ATPase_P-typ_cyto_dom_N"/>
</dbReference>
<dbReference type="PRINTS" id="PR00119">
    <property type="entry name" value="CATATPASE"/>
</dbReference>
<feature type="transmembrane region" description="Helical" evidence="10">
    <location>
        <begin position="729"/>
        <end position="756"/>
    </location>
</feature>
<feature type="transmembrane region" description="Helical" evidence="10">
    <location>
        <begin position="80"/>
        <end position="96"/>
    </location>
</feature>
<evidence type="ECO:0000256" key="5">
    <source>
        <dbReference type="ARBA" id="ARBA00022741"/>
    </source>
</evidence>
<evidence type="ECO:0000256" key="2">
    <source>
        <dbReference type="ARBA" id="ARBA00005675"/>
    </source>
</evidence>
<comment type="similarity">
    <text evidence="2">Belongs to the cation transport ATPase (P-type) (TC 3.A.3) family. Type IIA subfamily.</text>
</comment>
<dbReference type="NCBIfam" id="TIGR01494">
    <property type="entry name" value="ATPase_P-type"/>
    <property type="match status" value="2"/>
</dbReference>
<feature type="transmembrane region" description="Helical" evidence="10">
    <location>
        <begin position="687"/>
        <end position="708"/>
    </location>
</feature>
<dbReference type="SUPFAM" id="SSF81653">
    <property type="entry name" value="Calcium ATPase, transduction domain A"/>
    <property type="match status" value="1"/>
</dbReference>
<dbReference type="InterPro" id="IPR059000">
    <property type="entry name" value="ATPase_P-type_domA"/>
</dbReference>
<dbReference type="Gene3D" id="1.20.1110.10">
    <property type="entry name" value="Calcium-transporting ATPase, transmembrane domain"/>
    <property type="match status" value="1"/>
</dbReference>
<dbReference type="InterPro" id="IPR023214">
    <property type="entry name" value="HAD_sf"/>
</dbReference>
<dbReference type="SFLD" id="SFLDF00027">
    <property type="entry name" value="p-type_atpase"/>
    <property type="match status" value="1"/>
</dbReference>
<feature type="transmembrane region" description="Helical" evidence="10">
    <location>
        <begin position="768"/>
        <end position="789"/>
    </location>
</feature>
<dbReference type="Pfam" id="PF00689">
    <property type="entry name" value="Cation_ATPase_C"/>
    <property type="match status" value="1"/>
</dbReference>
<feature type="transmembrane region" description="Helical" evidence="10">
    <location>
        <begin position="52"/>
        <end position="74"/>
    </location>
</feature>
<dbReference type="PRINTS" id="PR00120">
    <property type="entry name" value="HATPASE"/>
</dbReference>
<reference evidence="12" key="1">
    <citation type="journal article" date="2022" name="Front. Microbiol.">
        <title>New perspectives on an old grouping: The genomic and phenotypic variability of Oxalobacter formigenes and the implications for calcium oxalate stone prevention.</title>
        <authorList>
            <person name="Chmiel J.A."/>
            <person name="Carr C."/>
            <person name="Stuivenberg G.A."/>
            <person name="Venema R."/>
            <person name="Chanyi R.M."/>
            <person name="Al K.F."/>
            <person name="Giguere D."/>
            <person name="Say H."/>
            <person name="Akouris P.P."/>
            <person name="Dominguez Romero S.A."/>
            <person name="Kwong A."/>
            <person name="Tai V."/>
            <person name="Koval S.F."/>
            <person name="Razvi H."/>
            <person name="Bjazevic J."/>
            <person name="Burton J.P."/>
        </authorList>
    </citation>
    <scope>NUCLEOTIDE SEQUENCE</scope>
    <source>
        <strain evidence="12">HOxNP-1</strain>
    </source>
</reference>
<dbReference type="SFLD" id="SFLDG00002">
    <property type="entry name" value="C1.7:_P-type_atpase_like"/>
    <property type="match status" value="1"/>
</dbReference>
<dbReference type="PANTHER" id="PTHR43294:SF21">
    <property type="entry name" value="CATION TRANSPORTING ATPASE"/>
    <property type="match status" value="1"/>
</dbReference>
<evidence type="ECO:0000256" key="1">
    <source>
        <dbReference type="ARBA" id="ARBA00004651"/>
    </source>
</evidence>
<feature type="transmembrane region" description="Helical" evidence="10">
    <location>
        <begin position="834"/>
        <end position="857"/>
    </location>
</feature>
<evidence type="ECO:0000256" key="6">
    <source>
        <dbReference type="ARBA" id="ARBA00022840"/>
    </source>
</evidence>
<organism evidence="12 13">
    <name type="scientific">Oxalobacter aliiformigenes</name>
    <dbReference type="NCBI Taxonomy" id="2946593"/>
    <lineage>
        <taxon>Bacteria</taxon>
        <taxon>Pseudomonadati</taxon>
        <taxon>Pseudomonadota</taxon>
        <taxon>Betaproteobacteria</taxon>
        <taxon>Burkholderiales</taxon>
        <taxon>Oxalobacteraceae</taxon>
        <taxon>Oxalobacter</taxon>
    </lineage>
</organism>
<sequence length="865" mass="95992">MMSRQQHTKENTQATQAAYFPGLDEKQVQERLLRDGLNELSSTRPRSVLSKAWEVVSEPMFLLLISCGILYLIIGNTEDAFILLGSVCLIVTMSFLQERKSERTLEALRELTSPRALVLRDGIRKRIAGKDVVSDDIVFLSEGDRIPADAIVLEAQNLSVDESLLTGESVPVRKQKWEPGNFPENKPGGDDLPYLFSGTLVVQGKGIARVTATGEKTELGKVGKALSAQKEETSRVQTETRHAVKVVAITSTILVVLLVIWYGLSRHDWLHGLLAGLTLAMSIMPAEFPLVLAIFLGLGAWRMAKKEVLTRRIPAIEMLGAATVLCTDKTGTLTQNRMVLSKIMVNGETYSFDHDESPDHDSFPELFHETLEFAMLSSQRDPFDPMESAIQQTGRRVLAGSEHIHDSWNLVEEYPLSRELLAISRVWRSPDMSRYVIAAKGAPEAIMDLCHLDARTMEIISAQVNSLAAQGLRVLATAKATFRHGELPSQQHDFHFEFIGIIGLADPLRLTVKTAIEECRTAGIRVIMITGDYPVTAEKIARDAGLDTSGPILTGQEMETMLPSELGERIKKGNVFCRTTPEQKLRLVNSLKENGEIVAMTGDGVNDAPALKSSHIGIAMGERGTDVARESAALVLLNDDFSSIVTAVRLGRRIFDNIRKTVIFIVAAHIPIAGLSLIPVMLGWPLILLPIHIVFFELMVDPVCSVAFENEPEETDVMTRPPRPTNARIFDKSILWLGVRQGLALLAWVIFIYGFSRKHGFDTEQARTLTFTAMIAGDIWLILVNRSWSRSLLESLKQKNTILWSVLAITVSVLMAGIFLHPVQKLFHFGQIDWPYTILVIGATLCFTGLLSTIRFFRQKKVQTS</sequence>
<keyword evidence="9 10" id="KW-0472">Membrane</keyword>
<dbReference type="Proteomes" id="UP001164794">
    <property type="component" value="Chromosome"/>
</dbReference>
<dbReference type="Gene3D" id="3.40.1110.10">
    <property type="entry name" value="Calcium-transporting ATPase, cytoplasmic domain N"/>
    <property type="match status" value="1"/>
</dbReference>
<evidence type="ECO:0000313" key="12">
    <source>
        <dbReference type="EMBL" id="WAV96854.1"/>
    </source>
</evidence>
<name>A0ABY7JKS2_9BURK</name>
<keyword evidence="6" id="KW-0067">ATP-binding</keyword>
<keyword evidence="5" id="KW-0547">Nucleotide-binding</keyword>
<dbReference type="Pfam" id="PF00702">
    <property type="entry name" value="Hydrolase"/>
    <property type="match status" value="1"/>
</dbReference>
<dbReference type="Gene3D" id="3.40.50.1000">
    <property type="entry name" value="HAD superfamily/HAD-like"/>
    <property type="match status" value="1"/>
</dbReference>
<gene>
    <name evidence="12" type="ORF">NB645_08530</name>
</gene>
<dbReference type="InterPro" id="IPR050510">
    <property type="entry name" value="Cation_transp_ATPase_P-type"/>
</dbReference>
<feature type="domain" description="Cation-transporting P-type ATPase N-terminal" evidence="11">
    <location>
        <begin position="5"/>
        <end position="76"/>
    </location>
</feature>
<dbReference type="InterPro" id="IPR001757">
    <property type="entry name" value="P_typ_ATPase"/>
</dbReference>
<proteinExistence type="inferred from homology"/>
<accession>A0ABY7JKS2</accession>
<dbReference type="InterPro" id="IPR008250">
    <property type="entry name" value="ATPase_P-typ_transduc_dom_A_sf"/>
</dbReference>
<dbReference type="SUPFAM" id="SSF56784">
    <property type="entry name" value="HAD-like"/>
    <property type="match status" value="1"/>
</dbReference>
<dbReference type="SFLD" id="SFLDS00003">
    <property type="entry name" value="Haloacid_Dehalogenase"/>
    <property type="match status" value="1"/>
</dbReference>
<dbReference type="PANTHER" id="PTHR43294">
    <property type="entry name" value="SODIUM/POTASSIUM-TRANSPORTING ATPASE SUBUNIT ALPHA"/>
    <property type="match status" value="1"/>
</dbReference>
<dbReference type="SUPFAM" id="SSF81660">
    <property type="entry name" value="Metal cation-transporting ATPase, ATP-binding domain N"/>
    <property type="match status" value="1"/>
</dbReference>
<keyword evidence="3" id="KW-1003">Cell membrane</keyword>
<feature type="transmembrane region" description="Helical" evidence="10">
    <location>
        <begin position="662"/>
        <end position="681"/>
    </location>
</feature>
<evidence type="ECO:0000259" key="11">
    <source>
        <dbReference type="SMART" id="SM00831"/>
    </source>
</evidence>
<evidence type="ECO:0000256" key="9">
    <source>
        <dbReference type="ARBA" id="ARBA00023136"/>
    </source>
</evidence>
<dbReference type="InterPro" id="IPR018303">
    <property type="entry name" value="ATPase_P-typ_P_site"/>
</dbReference>
<keyword evidence="4 10" id="KW-0812">Transmembrane</keyword>
<dbReference type="SMART" id="SM00831">
    <property type="entry name" value="Cation_ATPase_N"/>
    <property type="match status" value="1"/>
</dbReference>
<dbReference type="Gene3D" id="2.70.150.10">
    <property type="entry name" value="Calcium-transporting ATPase, cytoplasmic transduction domain A"/>
    <property type="match status" value="1"/>
</dbReference>
<dbReference type="InterPro" id="IPR006068">
    <property type="entry name" value="ATPase_P-typ_cation-transptr_C"/>
</dbReference>
<keyword evidence="13" id="KW-1185">Reference proteome</keyword>
<feature type="transmembrane region" description="Helical" evidence="10">
    <location>
        <begin position="801"/>
        <end position="822"/>
    </location>
</feature>
<evidence type="ECO:0000256" key="4">
    <source>
        <dbReference type="ARBA" id="ARBA00022692"/>
    </source>
</evidence>
<dbReference type="SUPFAM" id="SSF81665">
    <property type="entry name" value="Calcium ATPase, transmembrane domain M"/>
    <property type="match status" value="1"/>
</dbReference>
<evidence type="ECO:0000256" key="7">
    <source>
        <dbReference type="ARBA" id="ARBA00022967"/>
    </source>
</evidence>
<feature type="transmembrane region" description="Helical" evidence="10">
    <location>
        <begin position="243"/>
        <end position="264"/>
    </location>
</feature>
<dbReference type="InterPro" id="IPR044492">
    <property type="entry name" value="P_typ_ATPase_HD_dom"/>
</dbReference>
<protein>
    <submittedName>
        <fullName evidence="12">Cation-translocating P-type ATPase</fullName>
    </submittedName>
</protein>
<dbReference type="InterPro" id="IPR004014">
    <property type="entry name" value="ATPase_P-typ_cation-transptr_N"/>
</dbReference>
<evidence type="ECO:0000256" key="3">
    <source>
        <dbReference type="ARBA" id="ARBA00022475"/>
    </source>
</evidence>
<keyword evidence="7" id="KW-1278">Translocase</keyword>
<dbReference type="EMBL" id="CP098248">
    <property type="protein sequence ID" value="WAV96854.1"/>
    <property type="molecule type" value="Genomic_DNA"/>
</dbReference>
<evidence type="ECO:0000256" key="10">
    <source>
        <dbReference type="SAM" id="Phobius"/>
    </source>
</evidence>
<comment type="subcellular location">
    <subcellularLocation>
        <location evidence="1">Cell membrane</location>
        <topology evidence="1">Multi-pass membrane protein</topology>
    </subcellularLocation>
</comment>
<feature type="transmembrane region" description="Helical" evidence="10">
    <location>
        <begin position="270"/>
        <end position="301"/>
    </location>
</feature>
<dbReference type="InterPro" id="IPR036412">
    <property type="entry name" value="HAD-like_sf"/>
</dbReference>
<evidence type="ECO:0000256" key="8">
    <source>
        <dbReference type="ARBA" id="ARBA00022989"/>
    </source>
</evidence>
<dbReference type="PROSITE" id="PS00154">
    <property type="entry name" value="ATPASE_E1_E2"/>
    <property type="match status" value="1"/>
</dbReference>
<dbReference type="Pfam" id="PF00122">
    <property type="entry name" value="E1-E2_ATPase"/>
    <property type="match status" value="1"/>
</dbReference>
<dbReference type="InterPro" id="IPR023298">
    <property type="entry name" value="ATPase_P-typ_TM_dom_sf"/>
</dbReference>
<dbReference type="Pfam" id="PF00690">
    <property type="entry name" value="Cation_ATPase_N"/>
    <property type="match status" value="1"/>
</dbReference>
<dbReference type="RefSeq" id="WP_269264332.1">
    <property type="nucleotide sequence ID" value="NZ_CP098248.1"/>
</dbReference>
<evidence type="ECO:0000313" key="13">
    <source>
        <dbReference type="Proteomes" id="UP001164794"/>
    </source>
</evidence>